<evidence type="ECO:0000313" key="2">
    <source>
        <dbReference type="EMBL" id="MBB4026444.1"/>
    </source>
</evidence>
<sequence length="36" mass="4125">MNVNICKQNMTFKNIRVILAGINILLVSLQTEFITM</sequence>
<comment type="caution">
    <text evidence="2">The sequence shown here is derived from an EMBL/GenBank/DDBJ whole genome shotgun (WGS) entry which is preliminary data.</text>
</comment>
<feature type="transmembrane region" description="Helical" evidence="1">
    <location>
        <begin position="17"/>
        <end position="35"/>
    </location>
</feature>
<gene>
    <name evidence="2" type="ORF">GGR14_002238</name>
</gene>
<dbReference type="AlphaFoldDB" id="A0A7W6HY12"/>
<organism evidence="2 3">
    <name type="scientific">Butyricimonas faecihominis</name>
    <dbReference type="NCBI Taxonomy" id="1472416"/>
    <lineage>
        <taxon>Bacteria</taxon>
        <taxon>Pseudomonadati</taxon>
        <taxon>Bacteroidota</taxon>
        <taxon>Bacteroidia</taxon>
        <taxon>Bacteroidales</taxon>
        <taxon>Odoribacteraceae</taxon>
        <taxon>Butyricimonas</taxon>
    </lineage>
</organism>
<name>A0A7W6HY12_9BACT</name>
<reference evidence="2 3" key="1">
    <citation type="submission" date="2020-08" db="EMBL/GenBank/DDBJ databases">
        <title>Genomic Encyclopedia of Type Strains, Phase IV (KMG-IV): sequencing the most valuable type-strain genomes for metagenomic binning, comparative biology and taxonomic classification.</title>
        <authorList>
            <person name="Goeker M."/>
        </authorList>
    </citation>
    <scope>NUCLEOTIDE SEQUENCE [LARGE SCALE GENOMIC DNA]</scope>
    <source>
        <strain evidence="2 3">DSM 105721</strain>
    </source>
</reference>
<accession>A0A7W6HY12</accession>
<keyword evidence="1" id="KW-0472">Membrane</keyword>
<keyword evidence="1" id="KW-0812">Transmembrane</keyword>
<keyword evidence="1" id="KW-1133">Transmembrane helix</keyword>
<evidence type="ECO:0000256" key="1">
    <source>
        <dbReference type="SAM" id="Phobius"/>
    </source>
</evidence>
<proteinExistence type="predicted"/>
<keyword evidence="3" id="KW-1185">Reference proteome</keyword>
<evidence type="ECO:0000313" key="3">
    <source>
        <dbReference type="Proteomes" id="UP000546007"/>
    </source>
</evidence>
<dbReference type="Proteomes" id="UP000546007">
    <property type="component" value="Unassembled WGS sequence"/>
</dbReference>
<dbReference type="EMBL" id="JACIES010000005">
    <property type="protein sequence ID" value="MBB4026444.1"/>
    <property type="molecule type" value="Genomic_DNA"/>
</dbReference>
<protein>
    <submittedName>
        <fullName evidence="2">Uncharacterized protein</fullName>
    </submittedName>
</protein>